<dbReference type="EMBL" id="HBIJ01000671">
    <property type="protein sequence ID" value="CAE0359777.1"/>
    <property type="molecule type" value="Transcribed_RNA"/>
</dbReference>
<feature type="domain" description="RXYLT1 C-terminal" evidence="1">
    <location>
        <begin position="387"/>
        <end position="480"/>
    </location>
</feature>
<protein>
    <recommendedName>
        <fullName evidence="1">RXYLT1 C-terminal domain-containing protein</fullName>
    </recommendedName>
</protein>
<gene>
    <name evidence="2" type="ORF">ALAG00032_LOCUS506</name>
</gene>
<dbReference type="GO" id="GO:0005794">
    <property type="term" value="C:Golgi apparatus"/>
    <property type="evidence" value="ECO:0007669"/>
    <property type="project" value="TreeGrafter"/>
</dbReference>
<dbReference type="PANTHER" id="PTHR15576">
    <property type="entry name" value="RIBITOL-5-PHOSPHATE XYLOSYLTRANSFERASE 1"/>
    <property type="match status" value="1"/>
</dbReference>
<sequence length="487" mass="55714">MSSIPTDDATTQTCLLESDWSCNSTASCVATPDFTRECLESRIPFRTRYSRIQCCLRCCFLYWLKAYNLDSNWLYFHKNGIKQGAHELQSKDAKQSRLDDMLLGSNHEATTPFAARRLTSGQLQWKLIKREEKELSLLLRFKCAYGHCTDTDRYQAYQIIWSANRAGNNATFKPTDWIEVHCGDGCGGYGAGNPWGAYREITLQGIENVLFKKNTFNSSTSLVTSTDCDLPSTESERRLLDHPQLKAWYTVNPSQLNHPKLKAIPIGVQRLKPWLERFRNEPSSGFNQDQRFLNRTTRLLCCCMSRLKNPTDQWWYRGLNPIHRSAFHNDSLALDVKLADDFLDKYRGFVGEYFGRKRRAVIIQHLGTLFPETCGPTAASIHLKPPDYAAAVAHADFVVSPRGKGRACYRTWEALISGSIPIVDEDIHSPAMNMLYGDELPVFRVQDWRTDVTPEKLESYLKWARDNANLRKAYLPYWIAQLTASSS</sequence>
<dbReference type="GO" id="GO:0035269">
    <property type="term" value="P:protein O-linked glycosylation via mannose"/>
    <property type="evidence" value="ECO:0007669"/>
    <property type="project" value="InterPro"/>
</dbReference>
<proteinExistence type="predicted"/>
<evidence type="ECO:0000259" key="1">
    <source>
        <dbReference type="Pfam" id="PF24785"/>
    </source>
</evidence>
<accession>A0A7S3JQ34</accession>
<dbReference type="Pfam" id="PF24785">
    <property type="entry name" value="RXYLT1_C"/>
    <property type="match status" value="1"/>
</dbReference>
<dbReference type="InterPro" id="IPR055286">
    <property type="entry name" value="RXYLT1-like"/>
</dbReference>
<organism evidence="2">
    <name type="scientific">Aureoumbra lagunensis</name>
    <dbReference type="NCBI Taxonomy" id="44058"/>
    <lineage>
        <taxon>Eukaryota</taxon>
        <taxon>Sar</taxon>
        <taxon>Stramenopiles</taxon>
        <taxon>Ochrophyta</taxon>
        <taxon>Pelagophyceae</taxon>
        <taxon>Pelagomonadales</taxon>
        <taxon>Aureoumbra</taxon>
    </lineage>
</organism>
<dbReference type="PANTHER" id="PTHR15576:SF1">
    <property type="entry name" value="RIBITOL-5-PHOSPHATE XYLOSYLTRANSFERASE 1"/>
    <property type="match status" value="1"/>
</dbReference>
<evidence type="ECO:0000313" key="2">
    <source>
        <dbReference type="EMBL" id="CAE0359777.1"/>
    </source>
</evidence>
<name>A0A7S3JQ34_9STRA</name>
<reference evidence="2" key="1">
    <citation type="submission" date="2021-01" db="EMBL/GenBank/DDBJ databases">
        <authorList>
            <person name="Corre E."/>
            <person name="Pelletier E."/>
            <person name="Niang G."/>
            <person name="Scheremetjew M."/>
            <person name="Finn R."/>
            <person name="Kale V."/>
            <person name="Holt S."/>
            <person name="Cochrane G."/>
            <person name="Meng A."/>
            <person name="Brown T."/>
            <person name="Cohen L."/>
        </authorList>
    </citation>
    <scope>NUCLEOTIDE SEQUENCE</scope>
    <source>
        <strain evidence="2">CCMP1510</strain>
    </source>
</reference>
<dbReference type="AlphaFoldDB" id="A0A7S3JQ34"/>
<dbReference type="InterPro" id="IPR057538">
    <property type="entry name" value="RXYLT1_C"/>
</dbReference>
<dbReference type="GO" id="GO:0120053">
    <property type="term" value="F:ribitol beta-1,4-xylosyltransferase activity"/>
    <property type="evidence" value="ECO:0007669"/>
    <property type="project" value="InterPro"/>
</dbReference>